<feature type="region of interest" description="Disordered" evidence="3">
    <location>
        <begin position="296"/>
        <end position="325"/>
    </location>
</feature>
<dbReference type="InterPro" id="IPR036770">
    <property type="entry name" value="Ankyrin_rpt-contain_sf"/>
</dbReference>
<dbReference type="PROSITE" id="PS50297">
    <property type="entry name" value="ANK_REP_REGION"/>
    <property type="match status" value="3"/>
</dbReference>
<feature type="compositionally biased region" description="Polar residues" evidence="3">
    <location>
        <begin position="296"/>
        <end position="322"/>
    </location>
</feature>
<proteinExistence type="inferred from homology"/>
<dbReference type="InterPro" id="IPR002110">
    <property type="entry name" value="Ankyrin_rpt"/>
</dbReference>
<dbReference type="Proteomes" id="UP000594262">
    <property type="component" value="Unplaced"/>
</dbReference>
<dbReference type="PANTHER" id="PTHR24117:SF9">
    <property type="entry name" value="BCL-6 COREPRESSOR PCGF1 BINDING DOMAIN-CONTAINING PROTEIN"/>
    <property type="match status" value="1"/>
</dbReference>
<feature type="region of interest" description="Disordered" evidence="3">
    <location>
        <begin position="1432"/>
        <end position="1452"/>
    </location>
</feature>
<feature type="region of interest" description="Disordered" evidence="3">
    <location>
        <begin position="755"/>
        <end position="786"/>
    </location>
</feature>
<feature type="compositionally biased region" description="Polar residues" evidence="3">
    <location>
        <begin position="777"/>
        <end position="786"/>
    </location>
</feature>
<dbReference type="Gene3D" id="1.25.40.20">
    <property type="entry name" value="Ankyrin repeat-containing domain"/>
    <property type="match status" value="1"/>
</dbReference>
<feature type="compositionally biased region" description="Polar residues" evidence="3">
    <location>
        <begin position="1112"/>
        <end position="1129"/>
    </location>
</feature>
<dbReference type="EnsemblMetazoa" id="CLYHEMT019997.1">
    <property type="protein sequence ID" value="CLYHEMP019997.1"/>
    <property type="gene ID" value="CLYHEMG019997"/>
</dbReference>
<feature type="compositionally biased region" description="Polar residues" evidence="3">
    <location>
        <begin position="430"/>
        <end position="447"/>
    </location>
</feature>
<feature type="compositionally biased region" description="Low complexity" evidence="3">
    <location>
        <begin position="1322"/>
        <end position="1331"/>
    </location>
</feature>
<feature type="compositionally biased region" description="Basic and acidic residues" evidence="3">
    <location>
        <begin position="100"/>
        <end position="109"/>
    </location>
</feature>
<dbReference type="PROSITE" id="PS50088">
    <property type="entry name" value="ANK_REPEAT"/>
    <property type="match status" value="3"/>
</dbReference>
<dbReference type="Gene3D" id="3.10.260.40">
    <property type="entry name" value="BCL-6 corepressor, PCGF1 binding domain"/>
    <property type="match status" value="1"/>
</dbReference>
<dbReference type="GO" id="GO:0003714">
    <property type="term" value="F:transcription corepressor activity"/>
    <property type="evidence" value="ECO:0007669"/>
    <property type="project" value="TreeGrafter"/>
</dbReference>
<feature type="region of interest" description="Disordered" evidence="3">
    <location>
        <begin position="588"/>
        <end position="667"/>
    </location>
</feature>
<evidence type="ECO:0000313" key="5">
    <source>
        <dbReference type="Proteomes" id="UP000594262"/>
    </source>
</evidence>
<dbReference type="GO" id="GO:0005634">
    <property type="term" value="C:nucleus"/>
    <property type="evidence" value="ECO:0007669"/>
    <property type="project" value="TreeGrafter"/>
</dbReference>
<feature type="compositionally biased region" description="Polar residues" evidence="3">
    <location>
        <begin position="1337"/>
        <end position="1348"/>
    </location>
</feature>
<evidence type="ECO:0000256" key="3">
    <source>
        <dbReference type="SAM" id="MobiDB-lite"/>
    </source>
</evidence>
<dbReference type="InterPro" id="IPR038227">
    <property type="entry name" value="PUFD_som_sf"/>
</dbReference>
<name>A0A7M5X9G3_9CNID</name>
<feature type="compositionally biased region" description="Polar residues" evidence="3">
    <location>
        <begin position="1371"/>
        <end position="1385"/>
    </location>
</feature>
<feature type="compositionally biased region" description="Polar residues" evidence="3">
    <location>
        <begin position="22"/>
        <end position="43"/>
    </location>
</feature>
<dbReference type="RefSeq" id="XP_066929511.1">
    <property type="nucleotide sequence ID" value="XM_067073410.1"/>
</dbReference>
<feature type="region of interest" description="Disordered" evidence="3">
    <location>
        <begin position="1316"/>
        <end position="1390"/>
    </location>
</feature>
<sequence length="1850" mass="204636">MEKDYAHYTKDIDKEQREYIRSYNSPHKSQQKENTTIDLTNSTYEERSRIHPPDRTRTYVPFTERERHPPRLMEVRSPDKNPYDVIKLTDIAQIVSAIPGDEKEPDVESRSSTQDDPSQPASFGDTDTSIELTDPFSIASALGYDKKPKENANDSLPNLQSPSSSSFATPEPISKTVAKESVLDNDISRSPSILKTVVSAEPPSDPTRIKPIPQFSRSSLMPIGRTKRPSSESEQPKSPSIPEIPQPSPKHDDTNLKAMPVLVKAPNIPTTTTITASYVPSIEKPAANQTLRFTTQDSTIGSLRPTTSTPNITSSQSLPTNTDKSHLAHSAVTTTLSSHKRAPIPAPLVVPTTSSQKTTKSQYVKLYPISSSTPGLFTTQPVTGTSTKYIQLLTTKASTQASSTIPVSRPDHQYIKSTNPPVLTSVSNLKTQSNPNSPAVRSPNTPNELPRHTTGIKVIRTGVLSPSGTSRIKVVRTAPPDVRLTSGAPTLGAATLGAPNKISVEIQKPHNTAMKPAAVNVNLQVSPNQIQVIDVNKNFKQTPSTIGIRIINATSLSPNNTQWGSPKNQPKSTAFNFQNISANQVLHPNNIARLPPGPPTLSPHIPTETPPILSKASPNQPNAATHPGASPPQLEISSSPPSLTPSQSPTASTTTPGISTQPPLSFKRMKRIRAGGCSRTDGFQPFRRKEAAIMHKNMLSLITSQRQTNDQQLQNVSFPMIKEYKSLATGQSPNSTTNTPTTMPILVNQAQQLNTGNSSTTPLVQTTSNARNDETNRNFPTPGSITATLNSQNASITRKAFIDLTSDDDTGVFLPTTAASTTASNTPLSPDDPNYPRKDFLSDTIERIRQRTSSSSKEIKLKPLLNQATKTRDKTSIELDLETSPIIDTVNSISRTLFALDRFYRQRRFLHKDVPHFAVCVNRLKELSLCLQMEREKQKLFMDSNLNKWKQPAKGKAKETSLTVKSSKSENSSLTPAERLIEKFSLKIRHSSILKSPGTKKKEFHLLSLTKTKSVNPPIISKRTEQKLERRRTFRQVINAYKFRKKQLKKSGKWKSPIKVSPTKIPKQKVVTPTTSTSSKEVKPASITSPKISPIEHKHSKTLLSSDKKKTPITQTLTININSSSNQGTKFDKGKQKAKAATSWSSTKGESCKLKLKTTQCLLKTNSEPQSRGKLVPPLNKKGRPLTLLDSDDDPTSSGASKSSRTRSAPRKFSNPKDPYYTSSDDIELQKALKLSIQTANKERRNKSSGARRERQERSLSPAAKKKKREIEQLTDSYWNESWLKDSVTPPGSARDITSPVSVREERALHYAMARFAEMEQSTPSTSPVSTPREKIPSNTGSTKTSPNEGAKRQRENQATTNQRQRKRLKSANTDGKRTVTSGNQRKGMALLKKARENVAKAKEKKFVTKTASIVLDKLPYDEVKRKLKSNHPVSFAKPGPVPSPSTSDAAKKNLKVEQETGLTPTQKKEYLLVPKYKGFKDFTPIVVNSRTRRSATAEDKDKLKKQNFALMVVEKIGDQTKQVIVADGEDKSKKLAEASEKMQKDFESLSKKKRYLTVSRHTGETVLHKAARLGYAEIAEQGIKEGADVQAKDNAGWTALHEACAYGKKEVAQVLLKYGADPNCCSNSGVRPLHDAAEKGNIAVIRVLLSYGADPSIGTYTGALPIDCTRKESIKQFLREHSVDQSLAKSREDLKETWTFSGSCDALDTNDVNGIFDDIPIQNQSTSIEFQMSSRPLVRSFYLPYLNEKGITVGYKNYFLLSELLERLRCSKNSFFMHHKVERLNLKVSELRNHLKDSLEPFPEMLITTSPLAGCSKDKEEDREIELVTMGHYSLRKLMNLKICRVEVT</sequence>
<feature type="region of interest" description="Disordered" evidence="3">
    <location>
        <begin position="1238"/>
        <end position="1271"/>
    </location>
</feature>
<feature type="region of interest" description="Disordered" evidence="3">
    <location>
        <begin position="1065"/>
        <end position="1146"/>
    </location>
</feature>
<dbReference type="SMART" id="SM00248">
    <property type="entry name" value="ANK"/>
    <property type="match status" value="3"/>
</dbReference>
<feature type="compositionally biased region" description="Polar residues" evidence="3">
    <location>
        <begin position="110"/>
        <end position="131"/>
    </location>
</feature>
<evidence type="ECO:0000313" key="4">
    <source>
        <dbReference type="EnsemblMetazoa" id="CLYHEMP019997.1"/>
    </source>
</evidence>
<feature type="region of interest" description="Disordered" evidence="3">
    <location>
        <begin position="430"/>
        <end position="451"/>
    </location>
</feature>
<organism evidence="4 5">
    <name type="scientific">Clytia hemisphaerica</name>
    <dbReference type="NCBI Taxonomy" id="252671"/>
    <lineage>
        <taxon>Eukaryota</taxon>
        <taxon>Metazoa</taxon>
        <taxon>Cnidaria</taxon>
        <taxon>Hydrozoa</taxon>
        <taxon>Hydroidolina</taxon>
        <taxon>Leptothecata</taxon>
        <taxon>Obeliida</taxon>
        <taxon>Clytiidae</taxon>
        <taxon>Clytia</taxon>
    </lineage>
</organism>
<feature type="compositionally biased region" description="Low complexity" evidence="3">
    <location>
        <begin position="155"/>
        <end position="166"/>
    </location>
</feature>
<feature type="repeat" description="ANK" evidence="2">
    <location>
        <begin position="1596"/>
        <end position="1628"/>
    </location>
</feature>
<keyword evidence="5" id="KW-1185">Reference proteome</keyword>
<dbReference type="OrthoDB" id="3666223at2759"/>
<dbReference type="PANTHER" id="PTHR24117">
    <property type="entry name" value="AGAP007537-PB"/>
    <property type="match status" value="1"/>
</dbReference>
<feature type="region of interest" description="Disordered" evidence="3">
    <location>
        <begin position="1163"/>
        <end position="1224"/>
    </location>
</feature>
<comment type="similarity">
    <text evidence="1">Belongs to the BCOR family.</text>
</comment>
<reference evidence="4" key="1">
    <citation type="submission" date="2021-01" db="UniProtKB">
        <authorList>
            <consortium name="EnsemblMetazoa"/>
        </authorList>
    </citation>
    <scope>IDENTIFICATION</scope>
</reference>
<feature type="compositionally biased region" description="Low complexity" evidence="3">
    <location>
        <begin position="1068"/>
        <end position="1079"/>
    </location>
</feature>
<feature type="region of interest" description="Disordered" evidence="3">
    <location>
        <begin position="403"/>
        <end position="422"/>
    </location>
</feature>
<evidence type="ECO:0000256" key="1">
    <source>
        <dbReference type="ARBA" id="ARBA00034703"/>
    </source>
</evidence>
<dbReference type="InterPro" id="IPR047144">
    <property type="entry name" value="BCOR-like"/>
</dbReference>
<dbReference type="GO" id="GO:0000122">
    <property type="term" value="P:negative regulation of transcription by RNA polymerase II"/>
    <property type="evidence" value="ECO:0007669"/>
    <property type="project" value="TreeGrafter"/>
</dbReference>
<feature type="compositionally biased region" description="Polar residues" evidence="3">
    <location>
        <begin position="755"/>
        <end position="770"/>
    </location>
</feature>
<keyword evidence="2" id="KW-0040">ANK repeat</keyword>
<feature type="region of interest" description="Disordered" evidence="3">
    <location>
        <begin position="22"/>
        <end position="80"/>
    </location>
</feature>
<dbReference type="SUPFAM" id="SSF48403">
    <property type="entry name" value="Ankyrin repeat"/>
    <property type="match status" value="1"/>
</dbReference>
<dbReference type="GeneID" id="136817067"/>
<feature type="repeat" description="ANK" evidence="2">
    <location>
        <begin position="1629"/>
        <end position="1661"/>
    </location>
</feature>
<feature type="compositionally biased region" description="Basic and acidic residues" evidence="3">
    <location>
        <begin position="44"/>
        <end position="80"/>
    </location>
</feature>
<evidence type="ECO:0000256" key="2">
    <source>
        <dbReference type="PROSITE-ProRule" id="PRU00023"/>
    </source>
</evidence>
<protein>
    <submittedName>
        <fullName evidence="4">Uncharacterized protein</fullName>
    </submittedName>
</protein>
<feature type="compositionally biased region" description="Low complexity" evidence="3">
    <location>
        <begin position="637"/>
        <end position="656"/>
    </location>
</feature>
<feature type="region of interest" description="Disordered" evidence="3">
    <location>
        <begin position="96"/>
        <end position="254"/>
    </location>
</feature>
<feature type="repeat" description="ANK" evidence="2">
    <location>
        <begin position="1563"/>
        <end position="1595"/>
    </location>
</feature>
<dbReference type="Pfam" id="PF12796">
    <property type="entry name" value="Ank_2"/>
    <property type="match status" value="1"/>
</dbReference>
<accession>A0A7M5X9G3</accession>